<gene>
    <name evidence="2" type="ORF">RPMA_17675</name>
</gene>
<dbReference type="Gene3D" id="3.30.2310.20">
    <property type="entry name" value="RelE-like"/>
    <property type="match status" value="1"/>
</dbReference>
<dbReference type="InterPro" id="IPR007712">
    <property type="entry name" value="RelE/ParE_toxin"/>
</dbReference>
<proteinExistence type="predicted"/>
<organism evidence="2 3">
    <name type="scientific">Tardiphaga alba</name>
    <dbReference type="NCBI Taxonomy" id="340268"/>
    <lineage>
        <taxon>Bacteria</taxon>
        <taxon>Pseudomonadati</taxon>
        <taxon>Pseudomonadota</taxon>
        <taxon>Alphaproteobacteria</taxon>
        <taxon>Hyphomicrobiales</taxon>
        <taxon>Nitrobacteraceae</taxon>
        <taxon>Tardiphaga</taxon>
    </lineage>
</organism>
<keyword evidence="3" id="KW-1185">Reference proteome</keyword>
<dbReference type="EMBL" id="CP036498">
    <property type="protein sequence ID" value="QUS40458.1"/>
    <property type="molecule type" value="Genomic_DNA"/>
</dbReference>
<protein>
    <submittedName>
        <fullName evidence="2">Type II toxin-antitoxin system RelE/ParE family toxin</fullName>
    </submittedName>
</protein>
<keyword evidence="1" id="KW-1277">Toxin-antitoxin system</keyword>
<accession>A0ABX8ADG2</accession>
<dbReference type="RefSeq" id="WP_211909042.1">
    <property type="nucleotide sequence ID" value="NZ_CP036498.1"/>
</dbReference>
<sequence>MTHDVIFLDKASNDLTSLSVYIGSQAGEAIASRYLDRLYAACMALAHFPERGTRRDDIRPNLRTIGFERRATIIFQVTDTQVQIVTIAYGGRDFETELREQE</sequence>
<reference evidence="2 3" key="1">
    <citation type="submission" date="2019-02" db="EMBL/GenBank/DDBJ databases">
        <title>Emended description of the genus Rhodopseudomonas and description of Rhodopseudomonas albus sp. nov., a non-phototrophic, heavy-metal-tolerant bacterium isolated from garden soil.</title>
        <authorList>
            <person name="Bao Z."/>
            <person name="Cao W.W."/>
            <person name="Sato Y."/>
            <person name="Nishizawa T."/>
            <person name="Zhao J."/>
            <person name="Guo Y."/>
            <person name="Ohta H."/>
        </authorList>
    </citation>
    <scope>NUCLEOTIDE SEQUENCE [LARGE SCALE GENOMIC DNA]</scope>
    <source>
        <strain evidence="2 3">SK50-23</strain>
    </source>
</reference>
<evidence type="ECO:0000313" key="2">
    <source>
        <dbReference type="EMBL" id="QUS40458.1"/>
    </source>
</evidence>
<dbReference type="Proteomes" id="UP000682843">
    <property type="component" value="Chromosome"/>
</dbReference>
<name>A0ABX8ADG2_9BRAD</name>
<evidence type="ECO:0000313" key="3">
    <source>
        <dbReference type="Proteomes" id="UP000682843"/>
    </source>
</evidence>
<dbReference type="InterPro" id="IPR035093">
    <property type="entry name" value="RelE/ParE_toxin_dom_sf"/>
</dbReference>
<dbReference type="Pfam" id="PF05016">
    <property type="entry name" value="ParE_toxin"/>
    <property type="match status" value="1"/>
</dbReference>
<evidence type="ECO:0000256" key="1">
    <source>
        <dbReference type="ARBA" id="ARBA00022649"/>
    </source>
</evidence>